<comment type="caution">
    <text evidence="1">The sequence shown here is derived from an EMBL/GenBank/DDBJ whole genome shotgun (WGS) entry which is preliminary data.</text>
</comment>
<protein>
    <submittedName>
        <fullName evidence="1">Uncharacterized protein</fullName>
    </submittedName>
</protein>
<dbReference type="AlphaFoldDB" id="A0A396GJX3"/>
<name>A0A396GJX3_MEDTR</name>
<gene>
    <name evidence="1" type="ORF">MtrunA17_Chr8g0364511</name>
</gene>
<sequence>MLQLRNLEVVELVGEACLLSFDFDPLLHLSTCTLPLSYCWCPQLFLGHHHQLHL</sequence>
<accession>A0A396GJX3</accession>
<dbReference type="Gramene" id="rna47595">
    <property type="protein sequence ID" value="RHN41290.1"/>
    <property type="gene ID" value="gene47595"/>
</dbReference>
<reference evidence="1" key="1">
    <citation type="journal article" date="2018" name="Nat. Plants">
        <title>Whole-genome landscape of Medicago truncatula symbiotic genes.</title>
        <authorList>
            <person name="Pecrix Y."/>
            <person name="Gamas P."/>
            <person name="Carrere S."/>
        </authorList>
    </citation>
    <scope>NUCLEOTIDE SEQUENCE</scope>
    <source>
        <tissue evidence="1">Leaves</tissue>
    </source>
</reference>
<dbReference type="EMBL" id="PSQE01000008">
    <property type="protein sequence ID" value="RHN41290.1"/>
    <property type="molecule type" value="Genomic_DNA"/>
</dbReference>
<proteinExistence type="predicted"/>
<evidence type="ECO:0000313" key="1">
    <source>
        <dbReference type="EMBL" id="RHN41290.1"/>
    </source>
</evidence>
<organism evidence="1">
    <name type="scientific">Medicago truncatula</name>
    <name type="common">Barrel medic</name>
    <name type="synonym">Medicago tribuloides</name>
    <dbReference type="NCBI Taxonomy" id="3880"/>
    <lineage>
        <taxon>Eukaryota</taxon>
        <taxon>Viridiplantae</taxon>
        <taxon>Streptophyta</taxon>
        <taxon>Embryophyta</taxon>
        <taxon>Tracheophyta</taxon>
        <taxon>Spermatophyta</taxon>
        <taxon>Magnoliopsida</taxon>
        <taxon>eudicotyledons</taxon>
        <taxon>Gunneridae</taxon>
        <taxon>Pentapetalae</taxon>
        <taxon>rosids</taxon>
        <taxon>fabids</taxon>
        <taxon>Fabales</taxon>
        <taxon>Fabaceae</taxon>
        <taxon>Papilionoideae</taxon>
        <taxon>50 kb inversion clade</taxon>
        <taxon>NPAAA clade</taxon>
        <taxon>Hologalegina</taxon>
        <taxon>IRL clade</taxon>
        <taxon>Trifolieae</taxon>
        <taxon>Medicago</taxon>
    </lineage>
</organism>
<dbReference type="Proteomes" id="UP000265566">
    <property type="component" value="Chromosome 8"/>
</dbReference>